<evidence type="ECO:0000259" key="2">
    <source>
        <dbReference type="PROSITE" id="PS51084"/>
    </source>
</evidence>
<evidence type="ECO:0000313" key="4">
    <source>
        <dbReference type="Proteomes" id="UP000662857"/>
    </source>
</evidence>
<dbReference type="Proteomes" id="UP000662857">
    <property type="component" value="Chromosome"/>
</dbReference>
<keyword evidence="3" id="KW-0378">Hydrolase</keyword>
<protein>
    <submittedName>
        <fullName evidence="3">Diadenosine tetraphosphate hydrolase</fullName>
    </submittedName>
</protein>
<organism evidence="3 4">
    <name type="scientific">Natronosporangium hydrolyticum</name>
    <dbReference type="NCBI Taxonomy" id="2811111"/>
    <lineage>
        <taxon>Bacteria</taxon>
        <taxon>Bacillati</taxon>
        <taxon>Actinomycetota</taxon>
        <taxon>Actinomycetes</taxon>
        <taxon>Micromonosporales</taxon>
        <taxon>Micromonosporaceae</taxon>
        <taxon>Natronosporangium</taxon>
    </lineage>
</organism>
<feature type="short sequence motif" description="Histidine triad motif" evidence="1">
    <location>
        <begin position="103"/>
        <end position="107"/>
    </location>
</feature>
<sequence>MSGADSWRADRVGAARRGDNPTVIAKLRSGFVAMGDTQFLPGYCVLIADADEVDHLTDLPRPQRQQFLTDLGLLGEALMAACPACDPAFSRLNYEILGNQWRHLHGHVFPRYTWEPVEVRDGPVWWYPQQRWSDPADALGGDHDRLVEAITRELSRVLAEAYH</sequence>
<dbReference type="PROSITE" id="PS51084">
    <property type="entry name" value="HIT_2"/>
    <property type="match status" value="1"/>
</dbReference>
<keyword evidence="4" id="KW-1185">Reference proteome</keyword>
<dbReference type="GO" id="GO:0016787">
    <property type="term" value="F:hydrolase activity"/>
    <property type="evidence" value="ECO:0007669"/>
    <property type="project" value="UniProtKB-KW"/>
</dbReference>
<reference evidence="3" key="1">
    <citation type="submission" date="2021-02" db="EMBL/GenBank/DDBJ databases">
        <title>Natrosporangium hydrolyticum gen. nov., sp. nov, a haloalkaliphilic actinobacterium from a soda solonchak soil.</title>
        <authorList>
            <person name="Sorokin D.Y."/>
            <person name="Khijniak T.V."/>
            <person name="Zakharycheva A.P."/>
            <person name="Boueva O.V."/>
            <person name="Ariskina E.V."/>
            <person name="Hahnke R.L."/>
            <person name="Bunk B."/>
            <person name="Sproer C."/>
            <person name="Schumann P."/>
            <person name="Evtushenko L.I."/>
            <person name="Kublanov I.V."/>
        </authorList>
    </citation>
    <scope>NUCLEOTIDE SEQUENCE</scope>
    <source>
        <strain evidence="3">DSM 106523</strain>
    </source>
</reference>
<dbReference type="SUPFAM" id="SSF54197">
    <property type="entry name" value="HIT-like"/>
    <property type="match status" value="1"/>
</dbReference>
<dbReference type="KEGG" id="nhy:JQS43_07930"/>
<gene>
    <name evidence="3" type="ORF">JQS43_07930</name>
</gene>
<feature type="domain" description="HIT" evidence="2">
    <location>
        <begin position="11"/>
        <end position="119"/>
    </location>
</feature>
<dbReference type="AlphaFoldDB" id="A0A895YH71"/>
<proteinExistence type="predicted"/>
<evidence type="ECO:0000313" key="3">
    <source>
        <dbReference type="EMBL" id="QSB17177.1"/>
    </source>
</evidence>
<accession>A0A895YH71</accession>
<dbReference type="InterPro" id="IPR011146">
    <property type="entry name" value="HIT-like"/>
</dbReference>
<name>A0A895YH71_9ACTN</name>
<dbReference type="Gene3D" id="3.30.428.10">
    <property type="entry name" value="HIT-like"/>
    <property type="match status" value="1"/>
</dbReference>
<dbReference type="EMBL" id="CP070499">
    <property type="protein sequence ID" value="QSB17177.1"/>
    <property type="molecule type" value="Genomic_DNA"/>
</dbReference>
<evidence type="ECO:0000256" key="1">
    <source>
        <dbReference type="PROSITE-ProRule" id="PRU00464"/>
    </source>
</evidence>
<dbReference type="InterPro" id="IPR036265">
    <property type="entry name" value="HIT-like_sf"/>
</dbReference>